<sequence>MILLFLSLVSCAICYENSKNMIENVLEIVHKECSFDIDSPCLQPIRETSNLFEVLPPKNLALCRVKNEMFETSMATMCYLNRTEQFFAQRRHIHTEDGNNWLCGVENQRDALGQMIPPNITYFAVITHPIDRFMNAFVKKCKGAFKSPSCYGCNSDVGCMINTIYEKSKEFSKKPYWRKFGHFYLEHFLPQTWFCPFTTDRFSIVSYASQTKRKSANDKFLGVLHKANVTYEKLTYIETELEQLPKTSINLELNKKFTKELLESEDFLRKFLHIYYFDFIYFGIQMV</sequence>
<evidence type="ECO:0000313" key="2">
    <source>
        <dbReference type="WBParaSite" id="MBELARI_LOCUS18745"/>
    </source>
</evidence>
<organism evidence="1 2">
    <name type="scientific">Mesorhabditis belari</name>
    <dbReference type="NCBI Taxonomy" id="2138241"/>
    <lineage>
        <taxon>Eukaryota</taxon>
        <taxon>Metazoa</taxon>
        <taxon>Ecdysozoa</taxon>
        <taxon>Nematoda</taxon>
        <taxon>Chromadorea</taxon>
        <taxon>Rhabditida</taxon>
        <taxon>Rhabditina</taxon>
        <taxon>Rhabditomorpha</taxon>
        <taxon>Rhabditoidea</taxon>
        <taxon>Rhabditidae</taxon>
        <taxon>Mesorhabditinae</taxon>
        <taxon>Mesorhabditis</taxon>
    </lineage>
</organism>
<dbReference type="PANTHER" id="PTHR22900:SF10">
    <property type="entry name" value="CARBOHYDRATE SULFOTRANSFERASE"/>
    <property type="match status" value="1"/>
</dbReference>
<dbReference type="GO" id="GO:1902884">
    <property type="term" value="P:positive regulation of response to oxidative stress"/>
    <property type="evidence" value="ECO:0007669"/>
    <property type="project" value="InterPro"/>
</dbReference>
<reference evidence="2" key="1">
    <citation type="submission" date="2024-02" db="UniProtKB">
        <authorList>
            <consortium name="WormBaseParasite"/>
        </authorList>
    </citation>
    <scope>IDENTIFICATION</scope>
</reference>
<protein>
    <submittedName>
        <fullName evidence="2">Uncharacterized protein</fullName>
    </submittedName>
</protein>
<accession>A0AAF3EX05</accession>
<dbReference type="GO" id="GO:0050650">
    <property type="term" value="P:chondroitin sulfate proteoglycan biosynthetic process"/>
    <property type="evidence" value="ECO:0007669"/>
    <property type="project" value="InterPro"/>
</dbReference>
<dbReference type="GO" id="GO:0047756">
    <property type="term" value="F:chondroitin 4-sulfotransferase activity"/>
    <property type="evidence" value="ECO:0007669"/>
    <property type="project" value="InterPro"/>
</dbReference>
<dbReference type="InterPro" id="IPR007669">
    <property type="entry name" value="Chst-1-like"/>
</dbReference>
<proteinExistence type="predicted"/>
<dbReference type="GO" id="GO:0016020">
    <property type="term" value="C:membrane"/>
    <property type="evidence" value="ECO:0007669"/>
    <property type="project" value="InterPro"/>
</dbReference>
<dbReference type="Proteomes" id="UP000887575">
    <property type="component" value="Unassembled WGS sequence"/>
</dbReference>
<dbReference type="AlphaFoldDB" id="A0AAF3EX05"/>
<name>A0AAF3EX05_9BILA</name>
<keyword evidence="1" id="KW-1185">Reference proteome</keyword>
<dbReference type="InterPro" id="IPR005331">
    <property type="entry name" value="Sulfotransferase"/>
</dbReference>
<dbReference type="Pfam" id="PF03567">
    <property type="entry name" value="Sulfotransfer_2"/>
    <property type="match status" value="1"/>
</dbReference>
<evidence type="ECO:0000313" key="1">
    <source>
        <dbReference type="Proteomes" id="UP000887575"/>
    </source>
</evidence>
<dbReference type="WBParaSite" id="MBELARI_LOCUS18745">
    <property type="protein sequence ID" value="MBELARI_LOCUS18745"/>
    <property type="gene ID" value="MBELARI_LOCUS18745"/>
</dbReference>
<dbReference type="PANTHER" id="PTHR22900">
    <property type="entry name" value="PROTEIN CBG14245-RELATED"/>
    <property type="match status" value="1"/>
</dbReference>